<dbReference type="PANTHER" id="PTHR30329:SF21">
    <property type="entry name" value="LIPOPROTEIN YIAD-RELATED"/>
    <property type="match status" value="1"/>
</dbReference>
<name>A0A9E7BW89_9ACTN</name>
<protein>
    <submittedName>
        <fullName evidence="11">Motility protein B</fullName>
    </submittedName>
</protein>
<dbReference type="EMBL" id="CP087164">
    <property type="protein sequence ID" value="UGS33720.1"/>
    <property type="molecule type" value="Genomic_DNA"/>
</dbReference>
<feature type="region of interest" description="Disordered" evidence="8">
    <location>
        <begin position="88"/>
        <end position="117"/>
    </location>
</feature>
<proteinExistence type="inferred from homology"/>
<dbReference type="InterPro" id="IPR050330">
    <property type="entry name" value="Bact_OuterMem_StrucFunc"/>
</dbReference>
<dbReference type="InterPro" id="IPR036737">
    <property type="entry name" value="OmpA-like_sf"/>
</dbReference>
<dbReference type="Pfam" id="PF00691">
    <property type="entry name" value="OmpA"/>
    <property type="match status" value="1"/>
</dbReference>
<dbReference type="InterPro" id="IPR006665">
    <property type="entry name" value="OmpA-like"/>
</dbReference>
<reference evidence="11" key="1">
    <citation type="journal article" date="2022" name="Int. J. Syst. Evol. Microbiol.">
        <title>Pseudomonas aegrilactucae sp. nov. and Pseudomonas morbosilactucae sp. nov., pathogens causing bacterial rot of lettuce in Japan.</title>
        <authorList>
            <person name="Sawada H."/>
            <person name="Fujikawa T."/>
            <person name="Satou M."/>
        </authorList>
    </citation>
    <scope>NUCLEOTIDE SEQUENCE</scope>
    <source>
        <strain evidence="11">0166_1</strain>
    </source>
</reference>
<evidence type="ECO:0000256" key="4">
    <source>
        <dbReference type="ARBA" id="ARBA00022692"/>
    </source>
</evidence>
<dbReference type="KEGG" id="sbae:DSM104329_00085"/>
<evidence type="ECO:0000256" key="8">
    <source>
        <dbReference type="SAM" id="MobiDB-lite"/>
    </source>
</evidence>
<sequence>MAGHGGRRKRADHESEHPDERWLVSYADMVTLLMALFIVMFAMANVNTSKYSALKDSLSEAFSGKVLPGSDSIIDGAPSAAITKVLPAGSGTSNASSPEAERAAAEENADLQQLKRRVDAEARRRGLTDKLQTRVERRGLVITILTDKLLFDSGQAALRPDGATLLRSIGGVLRQEDSHQVVVEGYTDTVPIRSSTYPSNWELSTARASTVVRALMSAEVAATRLTAAGRADLDPVASNATDAGRSRNRRVQIVLPRRASSPTADAAAPQIGPSEPQIGPQETHQ</sequence>
<dbReference type="InterPro" id="IPR025713">
    <property type="entry name" value="MotB-like_N_dom"/>
</dbReference>
<gene>
    <name evidence="11" type="primary">motB</name>
    <name evidence="11" type="ORF">DSM104329_00085</name>
</gene>
<keyword evidence="12" id="KW-1185">Reference proteome</keyword>
<comment type="subcellular location">
    <subcellularLocation>
        <location evidence="1">Cell membrane</location>
        <topology evidence="1">Single-pass membrane protein</topology>
    </subcellularLocation>
</comment>
<feature type="transmembrane region" description="Helical" evidence="9">
    <location>
        <begin position="21"/>
        <end position="44"/>
    </location>
</feature>
<evidence type="ECO:0000313" key="11">
    <source>
        <dbReference type="EMBL" id="UGS33720.1"/>
    </source>
</evidence>
<dbReference type="SUPFAM" id="SSF103088">
    <property type="entry name" value="OmpA-like"/>
    <property type="match status" value="1"/>
</dbReference>
<keyword evidence="4 9" id="KW-0812">Transmembrane</keyword>
<dbReference type="Pfam" id="PF13677">
    <property type="entry name" value="MotB_plug"/>
    <property type="match status" value="1"/>
</dbReference>
<evidence type="ECO:0000256" key="3">
    <source>
        <dbReference type="ARBA" id="ARBA00022475"/>
    </source>
</evidence>
<evidence type="ECO:0000256" key="7">
    <source>
        <dbReference type="PROSITE-ProRule" id="PRU00473"/>
    </source>
</evidence>
<dbReference type="CDD" id="cd07185">
    <property type="entry name" value="OmpA_C-like"/>
    <property type="match status" value="1"/>
</dbReference>
<keyword evidence="3" id="KW-1003">Cell membrane</keyword>
<evidence type="ECO:0000313" key="12">
    <source>
        <dbReference type="Proteomes" id="UP001162834"/>
    </source>
</evidence>
<evidence type="ECO:0000256" key="1">
    <source>
        <dbReference type="ARBA" id="ARBA00004162"/>
    </source>
</evidence>
<dbReference type="AlphaFoldDB" id="A0A9E7BW89"/>
<keyword evidence="5 9" id="KW-1133">Transmembrane helix</keyword>
<comment type="similarity">
    <text evidence="2">Belongs to the MotB family.</text>
</comment>
<dbReference type="PROSITE" id="PS51123">
    <property type="entry name" value="OMPA_2"/>
    <property type="match status" value="1"/>
</dbReference>
<dbReference type="Proteomes" id="UP001162834">
    <property type="component" value="Chromosome"/>
</dbReference>
<feature type="region of interest" description="Disordered" evidence="8">
    <location>
        <begin position="236"/>
        <end position="285"/>
    </location>
</feature>
<dbReference type="GO" id="GO:0005886">
    <property type="term" value="C:plasma membrane"/>
    <property type="evidence" value="ECO:0007669"/>
    <property type="project" value="UniProtKB-SubCell"/>
</dbReference>
<accession>A0A9E7BW89</accession>
<feature type="domain" description="OmpA-like" evidence="10">
    <location>
        <begin position="138"/>
        <end position="259"/>
    </location>
</feature>
<dbReference type="Gene3D" id="3.30.1330.60">
    <property type="entry name" value="OmpA-like domain"/>
    <property type="match status" value="1"/>
</dbReference>
<evidence type="ECO:0000259" key="10">
    <source>
        <dbReference type="PROSITE" id="PS51123"/>
    </source>
</evidence>
<organism evidence="11 12">
    <name type="scientific">Capillimicrobium parvum</name>
    <dbReference type="NCBI Taxonomy" id="2884022"/>
    <lineage>
        <taxon>Bacteria</taxon>
        <taxon>Bacillati</taxon>
        <taxon>Actinomycetota</taxon>
        <taxon>Thermoleophilia</taxon>
        <taxon>Solirubrobacterales</taxon>
        <taxon>Capillimicrobiaceae</taxon>
        <taxon>Capillimicrobium</taxon>
    </lineage>
</organism>
<evidence type="ECO:0000256" key="5">
    <source>
        <dbReference type="ARBA" id="ARBA00022989"/>
    </source>
</evidence>
<evidence type="ECO:0000256" key="6">
    <source>
        <dbReference type="ARBA" id="ARBA00023136"/>
    </source>
</evidence>
<evidence type="ECO:0000256" key="9">
    <source>
        <dbReference type="SAM" id="Phobius"/>
    </source>
</evidence>
<dbReference type="PANTHER" id="PTHR30329">
    <property type="entry name" value="STATOR ELEMENT OF FLAGELLAR MOTOR COMPLEX"/>
    <property type="match status" value="1"/>
</dbReference>
<keyword evidence="6 7" id="KW-0472">Membrane</keyword>
<evidence type="ECO:0000256" key="2">
    <source>
        <dbReference type="ARBA" id="ARBA00008914"/>
    </source>
</evidence>
<dbReference type="RefSeq" id="WP_259313414.1">
    <property type="nucleotide sequence ID" value="NZ_CP087164.1"/>
</dbReference>